<dbReference type="EMBL" id="CAKKLH010000301">
    <property type="protein sequence ID" value="CAH0110193.1"/>
    <property type="molecule type" value="Genomic_DNA"/>
</dbReference>
<evidence type="ECO:0000313" key="17">
    <source>
        <dbReference type="Proteomes" id="UP000789390"/>
    </source>
</evidence>
<evidence type="ECO:0000256" key="1">
    <source>
        <dbReference type="ARBA" id="ARBA00004651"/>
    </source>
</evidence>
<dbReference type="FunFam" id="1.10.287.70:FF:000358">
    <property type="entry name" value="Uncharacterized protein"/>
    <property type="match status" value="1"/>
</dbReference>
<comment type="subcellular location">
    <subcellularLocation>
        <location evidence="1">Cell membrane</location>
        <topology evidence="1">Multi-pass membrane protein</topology>
    </subcellularLocation>
</comment>
<evidence type="ECO:0000256" key="9">
    <source>
        <dbReference type="ARBA" id="ARBA00023170"/>
    </source>
</evidence>
<dbReference type="AlphaFoldDB" id="A0A8J2S091"/>
<keyword evidence="11" id="KW-1071">Ligand-gated ion channel</keyword>
<name>A0A8J2S091_9CRUS</name>
<dbReference type="InterPro" id="IPR052192">
    <property type="entry name" value="Insect_Ionotropic_Sensory_Rcpt"/>
</dbReference>
<dbReference type="InterPro" id="IPR001320">
    <property type="entry name" value="Iontro_rcpt_C"/>
</dbReference>
<keyword evidence="7" id="KW-0406">Ion transport</keyword>
<dbReference type="GO" id="GO:0005886">
    <property type="term" value="C:plasma membrane"/>
    <property type="evidence" value="ECO:0007669"/>
    <property type="project" value="UniProtKB-SubCell"/>
</dbReference>
<keyword evidence="6 13" id="KW-1133">Transmembrane helix</keyword>
<organism evidence="16 17">
    <name type="scientific">Daphnia galeata</name>
    <dbReference type="NCBI Taxonomy" id="27404"/>
    <lineage>
        <taxon>Eukaryota</taxon>
        <taxon>Metazoa</taxon>
        <taxon>Ecdysozoa</taxon>
        <taxon>Arthropoda</taxon>
        <taxon>Crustacea</taxon>
        <taxon>Branchiopoda</taxon>
        <taxon>Diplostraca</taxon>
        <taxon>Cladocera</taxon>
        <taxon>Anomopoda</taxon>
        <taxon>Daphniidae</taxon>
        <taxon>Daphnia</taxon>
    </lineage>
</organism>
<evidence type="ECO:0000256" key="7">
    <source>
        <dbReference type="ARBA" id="ARBA00023065"/>
    </source>
</evidence>
<accession>A0A8J2S091</accession>
<dbReference type="SUPFAM" id="SSF53850">
    <property type="entry name" value="Periplasmic binding protein-like II"/>
    <property type="match status" value="1"/>
</dbReference>
<evidence type="ECO:0000313" key="16">
    <source>
        <dbReference type="EMBL" id="CAH0110193.1"/>
    </source>
</evidence>
<evidence type="ECO:0000256" key="13">
    <source>
        <dbReference type="SAM" id="Phobius"/>
    </source>
</evidence>
<keyword evidence="4" id="KW-1003">Cell membrane</keyword>
<evidence type="ECO:0000256" key="4">
    <source>
        <dbReference type="ARBA" id="ARBA00022475"/>
    </source>
</evidence>
<dbReference type="OrthoDB" id="5984008at2759"/>
<keyword evidence="17" id="KW-1185">Reference proteome</keyword>
<keyword evidence="10" id="KW-0325">Glycoprotein</keyword>
<protein>
    <recommendedName>
        <fullName evidence="18">Ionotropic glutamate receptor C-terminal domain-containing protein</fullName>
    </recommendedName>
</protein>
<feature type="transmembrane region" description="Helical" evidence="13">
    <location>
        <begin position="367"/>
        <end position="386"/>
    </location>
</feature>
<dbReference type="Gene3D" id="1.10.287.70">
    <property type="match status" value="1"/>
</dbReference>
<dbReference type="Pfam" id="PF00060">
    <property type="entry name" value="Lig_chan"/>
    <property type="match status" value="1"/>
</dbReference>
<evidence type="ECO:0000256" key="6">
    <source>
        <dbReference type="ARBA" id="ARBA00022989"/>
    </source>
</evidence>
<keyword evidence="5 13" id="KW-0812">Transmembrane</keyword>
<gene>
    <name evidence="16" type="ORF">DGAL_LOCUS13717</name>
</gene>
<evidence type="ECO:0000259" key="15">
    <source>
        <dbReference type="Pfam" id="PF10613"/>
    </source>
</evidence>
<dbReference type="PANTHER" id="PTHR42643:SF24">
    <property type="entry name" value="IONOTROPIC RECEPTOR 60A"/>
    <property type="match status" value="1"/>
</dbReference>
<dbReference type="GO" id="GO:0050906">
    <property type="term" value="P:detection of stimulus involved in sensory perception"/>
    <property type="evidence" value="ECO:0007669"/>
    <property type="project" value="UniProtKB-ARBA"/>
</dbReference>
<dbReference type="InterPro" id="IPR019594">
    <property type="entry name" value="Glu/Gly-bd"/>
</dbReference>
<evidence type="ECO:0000256" key="5">
    <source>
        <dbReference type="ARBA" id="ARBA00022692"/>
    </source>
</evidence>
<evidence type="ECO:0000256" key="12">
    <source>
        <dbReference type="ARBA" id="ARBA00023303"/>
    </source>
</evidence>
<comment type="caution">
    <text evidence="16">The sequence shown here is derived from an EMBL/GenBank/DDBJ whole genome shotgun (WGS) entry which is preliminary data.</text>
</comment>
<feature type="transmembrane region" description="Helical" evidence="13">
    <location>
        <begin position="559"/>
        <end position="582"/>
    </location>
</feature>
<keyword evidence="3" id="KW-0813">Transport</keyword>
<feature type="domain" description="Ionotropic glutamate receptor C-terminal" evidence="14">
    <location>
        <begin position="303"/>
        <end position="566"/>
    </location>
</feature>
<evidence type="ECO:0000256" key="11">
    <source>
        <dbReference type="ARBA" id="ARBA00023286"/>
    </source>
</evidence>
<evidence type="ECO:0000259" key="14">
    <source>
        <dbReference type="Pfam" id="PF00060"/>
    </source>
</evidence>
<dbReference type="PANTHER" id="PTHR42643">
    <property type="entry name" value="IONOTROPIC RECEPTOR 20A-RELATED"/>
    <property type="match status" value="1"/>
</dbReference>
<dbReference type="Gene3D" id="3.40.190.10">
    <property type="entry name" value="Periplasmic binding protein-like II"/>
    <property type="match status" value="1"/>
</dbReference>
<reference evidence="16" key="1">
    <citation type="submission" date="2021-11" db="EMBL/GenBank/DDBJ databases">
        <authorList>
            <person name="Schell T."/>
        </authorList>
    </citation>
    <scope>NUCLEOTIDE SEQUENCE</scope>
    <source>
        <strain evidence="16">M5</strain>
    </source>
</reference>
<feature type="transmembrane region" description="Helical" evidence="13">
    <location>
        <begin position="297"/>
        <end position="324"/>
    </location>
</feature>
<dbReference type="Pfam" id="PF10613">
    <property type="entry name" value="Lig_chan-Glu_bd"/>
    <property type="match status" value="1"/>
</dbReference>
<proteinExistence type="inferred from homology"/>
<keyword evidence="9" id="KW-0675">Receptor</keyword>
<comment type="similarity">
    <text evidence="2">Belongs to the glutamate-gated ion channel (TC 1.A.10.1) family.</text>
</comment>
<evidence type="ECO:0000256" key="8">
    <source>
        <dbReference type="ARBA" id="ARBA00023136"/>
    </source>
</evidence>
<keyword evidence="12" id="KW-0407">Ion channel</keyword>
<keyword evidence="8 13" id="KW-0472">Membrane</keyword>
<sequence length="596" mass="67536">MISVLKEPKCPAIVVVLDTSSIDSDEVDANDFLVEKLIDEFPFPLTLLKTSSNSTLDMWNGNQVKPKNHIEPVCSNVVIISNQAGKLQSLHRQVKDHYYVDIALIVLTQQGKAQEIDVVIKDVRNENLFGVLERPGRMTEIRFWTVDDVVHSILLKPHQIVQKKNLISFKGKWSGRQLKIAAIDNPPTVIFDKKSSAIGGVEPSLIKLMSQHLGFTYDYIRAPPNEMWGNVVNFENGTMILTGLLGMLGRKEADVTVGNFYLSIKRMMYIDFTAIYKFSYESFLVPAPKPYPKWTALFYPFTLATWVATIVATVMIIIMLRFVARWQQFFSPSRGNDVFSSFQFCSLYVIGNLLNVQVQPQSILSNANRMFLIWWLFGTLILTTGYRSGLISHMTFPFTPPPIDTFQQLVDSPLKKTSFGDFTKNTLLNATSQKERMLGQELIPNFNLTGMFVLLDSGLWAVESDLENLLYMAATMYPTTAAGPKVHLMRDTILPSGVAFGLQKDSQLKPYFDKEIQRLIEAGLVDYHRLQFAKKLDKWNPKKTNSLISFSLNSLQGCFLLLIIGVVISTIIFTGEVVFNLLKTWRIKRSSENNSF</sequence>
<dbReference type="Proteomes" id="UP000789390">
    <property type="component" value="Unassembled WGS sequence"/>
</dbReference>
<evidence type="ECO:0000256" key="2">
    <source>
        <dbReference type="ARBA" id="ARBA00008685"/>
    </source>
</evidence>
<evidence type="ECO:0000256" key="3">
    <source>
        <dbReference type="ARBA" id="ARBA00022448"/>
    </source>
</evidence>
<feature type="domain" description="Ionotropic glutamate receptor L-glutamate and glycine-binding" evidence="15">
    <location>
        <begin position="178"/>
        <end position="284"/>
    </location>
</feature>
<evidence type="ECO:0000256" key="10">
    <source>
        <dbReference type="ARBA" id="ARBA00023180"/>
    </source>
</evidence>
<evidence type="ECO:0008006" key="18">
    <source>
        <dbReference type="Google" id="ProtNLM"/>
    </source>
</evidence>
<dbReference type="GO" id="GO:0015276">
    <property type="term" value="F:ligand-gated monoatomic ion channel activity"/>
    <property type="evidence" value="ECO:0007669"/>
    <property type="project" value="InterPro"/>
</dbReference>